<reference evidence="1 2" key="1">
    <citation type="submission" date="2022-09" db="EMBL/GenBank/DDBJ databases">
        <title>New species of Phenylobacterium.</title>
        <authorList>
            <person name="Mieszkin S."/>
        </authorList>
    </citation>
    <scope>NUCLEOTIDE SEQUENCE [LARGE SCALE GENOMIC DNA]</scope>
    <source>
        <strain evidence="1 2">HK31-G</strain>
    </source>
</reference>
<dbReference type="RefSeq" id="WP_377367912.1">
    <property type="nucleotide sequence ID" value="NZ_JAOTJD010000005.1"/>
</dbReference>
<dbReference type="EMBL" id="JAOTJD010000005">
    <property type="protein sequence ID" value="MFD3263181.1"/>
    <property type="molecule type" value="Genomic_DNA"/>
</dbReference>
<organism evidence="1 2">
    <name type="scientific">Phenylobacterium ferrooxidans</name>
    <dbReference type="NCBI Taxonomy" id="2982689"/>
    <lineage>
        <taxon>Bacteria</taxon>
        <taxon>Pseudomonadati</taxon>
        <taxon>Pseudomonadota</taxon>
        <taxon>Alphaproteobacteria</taxon>
        <taxon>Caulobacterales</taxon>
        <taxon>Caulobacteraceae</taxon>
        <taxon>Phenylobacterium</taxon>
    </lineage>
</organism>
<dbReference type="Proteomes" id="UP001598130">
    <property type="component" value="Unassembled WGS sequence"/>
</dbReference>
<protein>
    <submittedName>
        <fullName evidence="1">Uncharacterized protein</fullName>
    </submittedName>
</protein>
<comment type="caution">
    <text evidence="1">The sequence shown here is derived from an EMBL/GenBank/DDBJ whole genome shotgun (WGS) entry which is preliminary data.</text>
</comment>
<name>A0ABW6CN76_9CAUL</name>
<keyword evidence="2" id="KW-1185">Reference proteome</keyword>
<evidence type="ECO:0000313" key="1">
    <source>
        <dbReference type="EMBL" id="MFD3263181.1"/>
    </source>
</evidence>
<evidence type="ECO:0000313" key="2">
    <source>
        <dbReference type="Proteomes" id="UP001598130"/>
    </source>
</evidence>
<sequence>MSSIEIRVRPVTRYQITIHETTGPDASGRGRSSTIQFGEFDSLEVANRIGRMQADVEREAYAEESSINVSFHGVDQKPGVVMRCKVSLYDRMVNVASAVDADGKCLGKKIQRGEGANSYEAPDPQDPANWRPDGEKLRFAAVMAGFSADGVANVEENRIFGHWSPSFNLEAVVRNEHVLQELEQGAEYYVDFTPAPKTIAPS</sequence>
<proteinExistence type="predicted"/>
<accession>A0ABW6CN76</accession>
<gene>
    <name evidence="1" type="ORF">OCL97_04270</name>
</gene>